<dbReference type="RefSeq" id="WP_132009089.1">
    <property type="nucleotide sequence ID" value="NZ_JBHUNN010000002.1"/>
</dbReference>
<evidence type="ECO:0000256" key="1">
    <source>
        <dbReference type="ARBA" id="ARBA00005254"/>
    </source>
</evidence>
<evidence type="ECO:0000256" key="2">
    <source>
        <dbReference type="RuleBase" id="RU003707"/>
    </source>
</evidence>
<accession>A0A4R2GPR9</accession>
<comment type="similarity">
    <text evidence="1 2">Belongs to the enoyl-CoA hydratase/isomerase family.</text>
</comment>
<comment type="caution">
    <text evidence="3">The sequence shown here is derived from an EMBL/GenBank/DDBJ whole genome shotgun (WGS) entry which is preliminary data.</text>
</comment>
<organism evidence="3 4">
    <name type="scientific">Camelimonas lactis</name>
    <dbReference type="NCBI Taxonomy" id="659006"/>
    <lineage>
        <taxon>Bacteria</taxon>
        <taxon>Pseudomonadati</taxon>
        <taxon>Pseudomonadota</taxon>
        <taxon>Alphaproteobacteria</taxon>
        <taxon>Hyphomicrobiales</taxon>
        <taxon>Chelatococcaceae</taxon>
        <taxon>Camelimonas</taxon>
    </lineage>
</organism>
<dbReference type="InterPro" id="IPR029045">
    <property type="entry name" value="ClpP/crotonase-like_dom_sf"/>
</dbReference>
<dbReference type="GO" id="GO:0016853">
    <property type="term" value="F:isomerase activity"/>
    <property type="evidence" value="ECO:0007669"/>
    <property type="project" value="UniProtKB-KW"/>
</dbReference>
<dbReference type="Gene3D" id="1.10.12.10">
    <property type="entry name" value="Lyase 2-enoyl-coa Hydratase, Chain A, domain 2"/>
    <property type="match status" value="1"/>
</dbReference>
<dbReference type="InterPro" id="IPR014748">
    <property type="entry name" value="Enoyl-CoA_hydra_C"/>
</dbReference>
<keyword evidence="4" id="KW-1185">Reference proteome</keyword>
<protein>
    <submittedName>
        <fullName evidence="3">2-(1,2-epoxy-1,2-dihydrophenyl)acetyl-CoA isomerase</fullName>
    </submittedName>
</protein>
<dbReference type="CDD" id="cd06558">
    <property type="entry name" value="crotonase-like"/>
    <property type="match status" value="1"/>
</dbReference>
<dbReference type="PANTHER" id="PTHR43459">
    <property type="entry name" value="ENOYL-COA HYDRATASE"/>
    <property type="match status" value="1"/>
</dbReference>
<dbReference type="PROSITE" id="PS00166">
    <property type="entry name" value="ENOYL_COA_HYDRATASE"/>
    <property type="match status" value="1"/>
</dbReference>
<dbReference type="AlphaFoldDB" id="A0A4R2GPR9"/>
<keyword evidence="3" id="KW-0413">Isomerase</keyword>
<dbReference type="EMBL" id="SLWL01000012">
    <property type="protein sequence ID" value="TCO11547.1"/>
    <property type="molecule type" value="Genomic_DNA"/>
</dbReference>
<dbReference type="Proteomes" id="UP000294881">
    <property type="component" value="Unassembled WGS sequence"/>
</dbReference>
<dbReference type="InterPro" id="IPR018376">
    <property type="entry name" value="Enoyl-CoA_hyd/isom_CS"/>
</dbReference>
<evidence type="ECO:0000313" key="4">
    <source>
        <dbReference type="Proteomes" id="UP000294881"/>
    </source>
</evidence>
<dbReference type="InterPro" id="IPR001753">
    <property type="entry name" value="Enoyl-CoA_hydra/iso"/>
</dbReference>
<name>A0A4R2GPR9_9HYPH</name>
<proteinExistence type="inferred from homology"/>
<dbReference type="PANTHER" id="PTHR43459:SF1">
    <property type="entry name" value="EG:BACN32G11.4 PROTEIN"/>
    <property type="match status" value="1"/>
</dbReference>
<gene>
    <name evidence="3" type="ORF">EV666_112135</name>
</gene>
<evidence type="ECO:0000313" key="3">
    <source>
        <dbReference type="EMBL" id="TCO11547.1"/>
    </source>
</evidence>
<dbReference type="Gene3D" id="3.90.226.10">
    <property type="entry name" value="2-enoyl-CoA Hydratase, Chain A, domain 1"/>
    <property type="match status" value="1"/>
</dbReference>
<sequence length="263" mass="27761">MSDVVIERLEDRLLTLTMNRPENRNALNPALCEGLVAAATRAAANVDAHAVLLTGAGPAFCVGGDVKAMASGEGRQLSPDDRAWSLRGWMETSRLLHDMRKPTVAGINGAAAGAGLSLALACDLRIAARSAKITTAFARVALSGDFGGTYFLTRLVGSAKARELYFTSPVLTADDALRLGLVNEVVDDAEFAGAARAYALKLAHGPRVTLGYIKHNINMAETASLEACFDNEAINHVRSGGTADHREAAAAFVEKRQPVFRGA</sequence>
<reference evidence="3 4" key="1">
    <citation type="submission" date="2019-03" db="EMBL/GenBank/DDBJ databases">
        <title>Genomic Encyclopedia of Type Strains, Phase IV (KMG-IV): sequencing the most valuable type-strain genomes for metagenomic binning, comparative biology and taxonomic classification.</title>
        <authorList>
            <person name="Goeker M."/>
        </authorList>
    </citation>
    <scope>NUCLEOTIDE SEQUENCE [LARGE SCALE GENOMIC DNA]</scope>
    <source>
        <strain evidence="3 4">DSM 22958</strain>
    </source>
</reference>
<dbReference type="Pfam" id="PF00378">
    <property type="entry name" value="ECH_1"/>
    <property type="match status" value="1"/>
</dbReference>
<dbReference type="OrthoDB" id="9777711at2"/>
<dbReference type="SUPFAM" id="SSF52096">
    <property type="entry name" value="ClpP/crotonase"/>
    <property type="match status" value="1"/>
</dbReference>